<dbReference type="EMBL" id="NVSR01000030">
    <property type="protein sequence ID" value="PCI28591.1"/>
    <property type="molecule type" value="Genomic_DNA"/>
</dbReference>
<evidence type="ECO:0000313" key="1">
    <source>
        <dbReference type="EMBL" id="PCI28591.1"/>
    </source>
</evidence>
<sequence length="56" mass="6652">METSQKPRCHQCNFYYVTWDQQRPHGCKKWGFKSPLIPSRAVFNASSKDCLLFEKK</sequence>
<comment type="caution">
    <text evidence="1">The sequence shown here is derived from an EMBL/GenBank/DDBJ whole genome shotgun (WGS) entry which is preliminary data.</text>
</comment>
<proteinExistence type="predicted"/>
<name>A0A2A4T5I3_9DELT</name>
<gene>
    <name evidence="1" type="ORF">COB67_05995</name>
</gene>
<reference evidence="2" key="1">
    <citation type="submission" date="2017-08" db="EMBL/GenBank/DDBJ databases">
        <title>A dynamic microbial community with high functional redundancy inhabits the cold, oxic subseafloor aquifer.</title>
        <authorList>
            <person name="Tully B.J."/>
            <person name="Wheat C.G."/>
            <person name="Glazer B.T."/>
            <person name="Huber J.A."/>
        </authorList>
    </citation>
    <scope>NUCLEOTIDE SEQUENCE [LARGE SCALE GENOMIC DNA]</scope>
</reference>
<protein>
    <submittedName>
        <fullName evidence="1">Uracil-DNA glycosylase</fullName>
    </submittedName>
</protein>
<dbReference type="AlphaFoldDB" id="A0A2A4T5I3"/>
<evidence type="ECO:0000313" key="2">
    <source>
        <dbReference type="Proteomes" id="UP000218113"/>
    </source>
</evidence>
<organism evidence="1 2">
    <name type="scientific">SAR324 cluster bacterium</name>
    <dbReference type="NCBI Taxonomy" id="2024889"/>
    <lineage>
        <taxon>Bacteria</taxon>
        <taxon>Deltaproteobacteria</taxon>
        <taxon>SAR324 cluster</taxon>
    </lineage>
</organism>
<accession>A0A2A4T5I3</accession>
<dbReference type="Proteomes" id="UP000218113">
    <property type="component" value="Unassembled WGS sequence"/>
</dbReference>